<keyword evidence="8" id="KW-1185">Reference proteome</keyword>
<dbReference type="InterPro" id="IPR044068">
    <property type="entry name" value="CB"/>
</dbReference>
<dbReference type="InterPro" id="IPR046668">
    <property type="entry name" value="DUF6538"/>
</dbReference>
<keyword evidence="2" id="KW-0229">DNA integration</keyword>
<dbReference type="CDD" id="cd01184">
    <property type="entry name" value="INT_C_like_1"/>
    <property type="match status" value="1"/>
</dbReference>
<dbReference type="KEGG" id="phr:C6569_19520"/>
<dbReference type="InterPro" id="IPR010998">
    <property type="entry name" value="Integrase_recombinase_N"/>
</dbReference>
<dbReference type="GO" id="GO:0006310">
    <property type="term" value="P:DNA recombination"/>
    <property type="evidence" value="ECO:0007669"/>
    <property type="project" value="UniProtKB-KW"/>
</dbReference>
<evidence type="ECO:0000256" key="1">
    <source>
        <dbReference type="ARBA" id="ARBA00008857"/>
    </source>
</evidence>
<evidence type="ECO:0000256" key="3">
    <source>
        <dbReference type="ARBA" id="ARBA00023125"/>
    </source>
</evidence>
<sequence>MYWLRKRVPDDLRAALGKTEIKKTLGTKNPAEAKRLHAAALAEIEAEWAVMRKGAAPGLTEALIAELEQEICDRWVSHHRDRQQTFWRISEFENLWTQVQRPRPPTKTPVEDYADSSMRRFAYECADEFAAERGLQVDDDGRLRLAKAASRGLQRASLAMLPKLGWGDVARGVDAPPGPTKVGQSGANRTIVAGASKPLPFSELVDGWARERKPVERTVYSYQRVLNALKMFLGHDDARRLTADDLVAWKNDLIAKERSSKTIRDAKLAPVRALLQWAVDNRRLTENVAQRITINVKVAQAKRKRSYTDDEAKVVLAAARKEKDPVRRWVPFLAAYSGARVAELCQLRAEDIRTIHDIPCMVFAAEAGSLKNANSERALPLHPALIAEGFLTFAATIKEGPLFADLEPDRFGSRGGNATKILSRWVRSTVGLKDERLSPNHSWRHRLKTLGRRYGLALDNLDAITGHGRKNVSAHYGEYEMRTLLRELEKIPDFMKDKTNEPAG</sequence>
<name>A0A2S0NGN0_9HYPH</name>
<protein>
    <submittedName>
        <fullName evidence="7">Integrase</fullName>
    </submittedName>
</protein>
<evidence type="ECO:0000313" key="8">
    <source>
        <dbReference type="Proteomes" id="UP000237889"/>
    </source>
</evidence>
<evidence type="ECO:0000313" key="7">
    <source>
        <dbReference type="EMBL" id="AVO47063.1"/>
    </source>
</evidence>
<dbReference type="Gene3D" id="1.10.443.10">
    <property type="entry name" value="Intergrase catalytic core"/>
    <property type="match status" value="1"/>
</dbReference>
<dbReference type="EMBL" id="CP027668">
    <property type="protein sequence ID" value="AVO47063.1"/>
    <property type="molecule type" value="Genomic_DNA"/>
</dbReference>
<accession>A0A2S0NGN0</accession>
<evidence type="ECO:0000259" key="6">
    <source>
        <dbReference type="PROSITE" id="PS51900"/>
    </source>
</evidence>
<dbReference type="Pfam" id="PF02899">
    <property type="entry name" value="Phage_int_SAM_1"/>
    <property type="match status" value="1"/>
</dbReference>
<dbReference type="InterPro" id="IPR013762">
    <property type="entry name" value="Integrase-like_cat_sf"/>
</dbReference>
<dbReference type="GO" id="GO:0015074">
    <property type="term" value="P:DNA integration"/>
    <property type="evidence" value="ECO:0007669"/>
    <property type="project" value="UniProtKB-KW"/>
</dbReference>
<dbReference type="PANTHER" id="PTHR30349:SF41">
    <property type="entry name" value="INTEGRASE_RECOMBINASE PROTEIN MJ0367-RELATED"/>
    <property type="match status" value="1"/>
</dbReference>
<dbReference type="InterPro" id="IPR011010">
    <property type="entry name" value="DNA_brk_join_enz"/>
</dbReference>
<dbReference type="Gene3D" id="1.10.150.130">
    <property type="match status" value="1"/>
</dbReference>
<reference evidence="7 8" key="1">
    <citation type="submission" date="2018-03" db="EMBL/GenBank/DDBJ databases">
        <title>Genome sequencing of Phreatobacter sp.</title>
        <authorList>
            <person name="Kim S.-J."/>
            <person name="Heo J."/>
            <person name="Kwon S.-W."/>
        </authorList>
    </citation>
    <scope>NUCLEOTIDE SEQUENCE [LARGE SCALE GENOMIC DNA]</scope>
    <source>
        <strain evidence="7 8">S-12</strain>
    </source>
</reference>
<feature type="domain" description="Core-binding (CB)" evidence="6">
    <location>
        <begin position="199"/>
        <end position="279"/>
    </location>
</feature>
<dbReference type="SUPFAM" id="SSF56349">
    <property type="entry name" value="DNA breaking-rejoining enzymes"/>
    <property type="match status" value="1"/>
</dbReference>
<dbReference type="PANTHER" id="PTHR30349">
    <property type="entry name" value="PHAGE INTEGRASE-RELATED"/>
    <property type="match status" value="1"/>
</dbReference>
<dbReference type="PROSITE" id="PS51900">
    <property type="entry name" value="CB"/>
    <property type="match status" value="1"/>
</dbReference>
<keyword evidence="3 5" id="KW-0238">DNA-binding</keyword>
<organism evidence="7 8">
    <name type="scientific">Phreatobacter cathodiphilus</name>
    <dbReference type="NCBI Taxonomy" id="1868589"/>
    <lineage>
        <taxon>Bacteria</taxon>
        <taxon>Pseudomonadati</taxon>
        <taxon>Pseudomonadota</taxon>
        <taxon>Alphaproteobacteria</taxon>
        <taxon>Hyphomicrobiales</taxon>
        <taxon>Phreatobacteraceae</taxon>
        <taxon>Phreatobacter</taxon>
    </lineage>
</organism>
<dbReference type="InterPro" id="IPR004107">
    <property type="entry name" value="Integrase_SAM-like_N"/>
</dbReference>
<gene>
    <name evidence="7" type="ORF">C6569_19520</name>
</gene>
<keyword evidence="4" id="KW-0233">DNA recombination</keyword>
<evidence type="ECO:0000256" key="4">
    <source>
        <dbReference type="ARBA" id="ARBA00023172"/>
    </source>
</evidence>
<dbReference type="OrthoDB" id="9784724at2"/>
<comment type="similarity">
    <text evidence="1">Belongs to the 'phage' integrase family.</text>
</comment>
<evidence type="ECO:0000256" key="5">
    <source>
        <dbReference type="PROSITE-ProRule" id="PRU01248"/>
    </source>
</evidence>
<dbReference type="GO" id="GO:0003677">
    <property type="term" value="F:DNA binding"/>
    <property type="evidence" value="ECO:0007669"/>
    <property type="project" value="UniProtKB-UniRule"/>
</dbReference>
<dbReference type="Pfam" id="PF20172">
    <property type="entry name" value="DUF6538"/>
    <property type="match status" value="1"/>
</dbReference>
<dbReference type="Proteomes" id="UP000237889">
    <property type="component" value="Chromosome"/>
</dbReference>
<evidence type="ECO:0000256" key="2">
    <source>
        <dbReference type="ARBA" id="ARBA00022908"/>
    </source>
</evidence>
<dbReference type="InterPro" id="IPR050090">
    <property type="entry name" value="Tyrosine_recombinase_XerCD"/>
</dbReference>
<dbReference type="AlphaFoldDB" id="A0A2S0NGN0"/>
<proteinExistence type="inferred from homology"/>